<evidence type="ECO:0000313" key="6">
    <source>
        <dbReference type="EMBL" id="GLI64910.1"/>
    </source>
</evidence>
<evidence type="ECO:0000256" key="3">
    <source>
        <dbReference type="ARBA" id="ARBA00022574"/>
    </source>
</evidence>
<dbReference type="PRINTS" id="PR00320">
    <property type="entry name" value="GPROTEINBRPT"/>
</dbReference>
<sequence>LFVMSSVVLATAGYDHTIRFWEATSGCCYRTLQYAESQVNKLEITADKTRIAAAGNPQIRVFDVNSNDPNPLLTYDGHAGNVTAIGFHKDGKWMYSGGDDGTVRVWDTRSQVCQRTYESRAPVNSVVLHPNQGELVSGDQTGHIRVWDLTASACSCELVPEIGTAVRSLTVALDGTMIVAANNNGTCYVWRMMRGASMTTHFEPLHKLKAHTNIILKCLISPDCQQLATTSADKTVKLWNLDGFVLDRTLMGHTRWVWDCVFSVDAAYLVTASSDSTARLWDLTSGEPIRTYSGHHKAVVCCALNDSAIEGRDADG</sequence>
<dbReference type="PROSITE" id="PS50294">
    <property type="entry name" value="WD_REPEATS_REGION"/>
    <property type="match status" value="3"/>
</dbReference>
<dbReference type="SUPFAM" id="SSF50998">
    <property type="entry name" value="Quinoprotein alcohol dehydrogenase-like"/>
    <property type="match status" value="1"/>
</dbReference>
<dbReference type="CDD" id="cd00200">
    <property type="entry name" value="WD40"/>
    <property type="match status" value="1"/>
</dbReference>
<gene>
    <name evidence="6" type="ORF">VaNZ11_008303</name>
</gene>
<dbReference type="InterPro" id="IPR037588">
    <property type="entry name" value="MLST8"/>
</dbReference>
<organism evidence="6 7">
    <name type="scientific">Volvox africanus</name>
    <dbReference type="NCBI Taxonomy" id="51714"/>
    <lineage>
        <taxon>Eukaryota</taxon>
        <taxon>Viridiplantae</taxon>
        <taxon>Chlorophyta</taxon>
        <taxon>core chlorophytes</taxon>
        <taxon>Chlorophyceae</taxon>
        <taxon>CS clade</taxon>
        <taxon>Chlamydomonadales</taxon>
        <taxon>Volvocaceae</taxon>
        <taxon>Volvox</taxon>
    </lineage>
</organism>
<dbReference type="InterPro" id="IPR019775">
    <property type="entry name" value="WD40_repeat_CS"/>
</dbReference>
<evidence type="ECO:0000256" key="5">
    <source>
        <dbReference type="PROSITE-ProRule" id="PRU00221"/>
    </source>
</evidence>
<feature type="repeat" description="WD" evidence="5">
    <location>
        <begin position="208"/>
        <end position="242"/>
    </location>
</feature>
<keyword evidence="3 5" id="KW-0853">WD repeat</keyword>
<name>A0ABQ5S5Q7_9CHLO</name>
<dbReference type="Pfam" id="PF00400">
    <property type="entry name" value="WD40"/>
    <property type="match status" value="5"/>
</dbReference>
<accession>A0ABQ5S5Q7</accession>
<dbReference type="PROSITE" id="PS50082">
    <property type="entry name" value="WD_REPEATS_2"/>
    <property type="match status" value="5"/>
</dbReference>
<dbReference type="Proteomes" id="UP001165090">
    <property type="component" value="Unassembled WGS sequence"/>
</dbReference>
<dbReference type="Gene3D" id="2.130.10.10">
    <property type="entry name" value="YVTN repeat-like/Quinoprotein amine dehydrogenase"/>
    <property type="match status" value="1"/>
</dbReference>
<dbReference type="PROSITE" id="PS00678">
    <property type="entry name" value="WD_REPEATS_1"/>
    <property type="match status" value="4"/>
</dbReference>
<evidence type="ECO:0000256" key="4">
    <source>
        <dbReference type="ARBA" id="ARBA00022737"/>
    </source>
</evidence>
<dbReference type="InterPro" id="IPR011047">
    <property type="entry name" value="Quinoprotein_ADH-like_sf"/>
</dbReference>
<dbReference type="PANTHER" id="PTHR19842">
    <property type="entry name" value="G BETA-LIKE PROTEIN GBL"/>
    <property type="match status" value="1"/>
</dbReference>
<reference evidence="6 7" key="1">
    <citation type="journal article" date="2023" name="IScience">
        <title>Expanded male sex-determining region conserved during the evolution of homothallism in the green alga Volvox.</title>
        <authorList>
            <person name="Yamamoto K."/>
            <person name="Matsuzaki R."/>
            <person name="Mahakham W."/>
            <person name="Heman W."/>
            <person name="Sekimoto H."/>
            <person name="Kawachi M."/>
            <person name="Minakuchi Y."/>
            <person name="Toyoda A."/>
            <person name="Nozaki H."/>
        </authorList>
    </citation>
    <scope>NUCLEOTIDE SEQUENCE [LARGE SCALE GENOMIC DNA]</scope>
    <source>
        <strain evidence="6 7">NIES-4468</strain>
    </source>
</reference>
<proteinExistence type="inferred from homology"/>
<keyword evidence="7" id="KW-1185">Reference proteome</keyword>
<comment type="similarity">
    <text evidence="1">Belongs to the WD repeat LST8 family.</text>
</comment>
<feature type="repeat" description="WD" evidence="5">
    <location>
        <begin position="116"/>
        <end position="149"/>
    </location>
</feature>
<dbReference type="InterPro" id="IPR015943">
    <property type="entry name" value="WD40/YVTN_repeat-like_dom_sf"/>
</dbReference>
<dbReference type="InterPro" id="IPR001680">
    <property type="entry name" value="WD40_rpt"/>
</dbReference>
<evidence type="ECO:0000313" key="7">
    <source>
        <dbReference type="Proteomes" id="UP001165090"/>
    </source>
</evidence>
<comment type="caution">
    <text evidence="6">The sequence shown here is derived from an EMBL/GenBank/DDBJ whole genome shotgun (WGS) entry which is preliminary data.</text>
</comment>
<keyword evidence="4" id="KW-0677">Repeat</keyword>
<dbReference type="InterPro" id="IPR020472">
    <property type="entry name" value="WD40_PAC1"/>
</dbReference>
<evidence type="ECO:0000256" key="1">
    <source>
        <dbReference type="ARBA" id="ARBA00009890"/>
    </source>
</evidence>
<dbReference type="PANTHER" id="PTHR19842:SF0">
    <property type="entry name" value="TARGET OF RAPAMYCIN COMPLEX SUBUNIT LST8"/>
    <property type="match status" value="1"/>
</dbReference>
<evidence type="ECO:0000256" key="2">
    <source>
        <dbReference type="ARBA" id="ARBA00018867"/>
    </source>
</evidence>
<feature type="repeat" description="WD" evidence="5">
    <location>
        <begin position="250"/>
        <end position="291"/>
    </location>
</feature>
<feature type="non-terminal residue" evidence="6">
    <location>
        <position position="1"/>
    </location>
</feature>
<protein>
    <recommendedName>
        <fullName evidence="2">Target of rapamycin complex subunit LST8</fullName>
    </recommendedName>
</protein>
<feature type="repeat" description="WD" evidence="5">
    <location>
        <begin position="1"/>
        <end position="31"/>
    </location>
</feature>
<feature type="repeat" description="WD" evidence="5">
    <location>
        <begin position="75"/>
        <end position="116"/>
    </location>
</feature>
<dbReference type="EMBL" id="BSDZ01000021">
    <property type="protein sequence ID" value="GLI64910.1"/>
    <property type="molecule type" value="Genomic_DNA"/>
</dbReference>
<dbReference type="SMART" id="SM00320">
    <property type="entry name" value="WD40"/>
    <property type="match status" value="6"/>
</dbReference>